<proteinExistence type="predicted"/>
<evidence type="ECO:0000313" key="1">
    <source>
        <dbReference type="EMBL" id="TRX06609.1"/>
    </source>
</evidence>
<name>A0ABY3CLM8_9FLAO</name>
<comment type="caution">
    <text evidence="1">The sequence shown here is derived from an EMBL/GenBank/DDBJ whole genome shotgun (WGS) entry which is preliminary data.</text>
</comment>
<accession>A0ABY3CLM8</accession>
<evidence type="ECO:0000313" key="2">
    <source>
        <dbReference type="Proteomes" id="UP000318528"/>
    </source>
</evidence>
<gene>
    <name evidence="1" type="ORF">FNW12_08440</name>
</gene>
<keyword evidence="2" id="KW-1185">Reference proteome</keyword>
<dbReference type="RefSeq" id="WP_143387151.1">
    <property type="nucleotide sequence ID" value="NZ_VJZM01000010.1"/>
</dbReference>
<organism evidence="1 2">
    <name type="scientific">Flavobacterium gawalongense</name>
    <dbReference type="NCBI Taxonomy" id="2594432"/>
    <lineage>
        <taxon>Bacteria</taxon>
        <taxon>Pseudomonadati</taxon>
        <taxon>Bacteroidota</taxon>
        <taxon>Flavobacteriia</taxon>
        <taxon>Flavobacteriales</taxon>
        <taxon>Flavobacteriaceae</taxon>
        <taxon>Flavobacterium</taxon>
    </lineage>
</organism>
<protein>
    <submittedName>
        <fullName evidence="1">DUF4270 domain-containing protein</fullName>
    </submittedName>
</protein>
<dbReference type="Pfam" id="PF14092">
    <property type="entry name" value="DUF4270"/>
    <property type="match status" value="1"/>
</dbReference>
<dbReference type="Proteomes" id="UP000318528">
    <property type="component" value="Unassembled WGS sequence"/>
</dbReference>
<dbReference type="InterPro" id="IPR025366">
    <property type="entry name" value="DUF4270"/>
</dbReference>
<sequence>MYNISFFKKMLVLASIILLYSCDKDYNAIGGDLIGDNHFDLSKYTSNVIAYNQKIGPIQSNNLAVNALGIYKNPAFGTTNANFATQLVLASPNPEIGANPVIDSVYLTVPYYSTLKSTNADGSHEYELDSIYGESKAKIKLSVFESGYFMRDLDPIGGFQEPQKYFTDQNADLDNAKVGSRLNNDVNLAQNDGFFFDSEEIVETTKDDAGKVTTTRSVPAMRLKLDANFFKNKIINAPAGKLITNDVFKEYFRGLYFKVEKADGSDGSMAMLNFKSTNAKITIKYKEDLASTTGGSPTRVEKSIVLNLSGNTVSLLEQSNTNTAYTNAMISPDTSLGDEKLYLKGGEGSLAILDLFDKKDLKGYDSNGNLTGPNGISDELDDLRNPADGKKWLINEANLVFHIDASAMANSHEPNRIYLYDLTNNRPLVDYYDASTNSNPKKAKGIFDGNINKEVVANGRGLNYKIRITNQIRNLIMNADSTNVKLGLVVTEDISTSASSKMKTPNAFISQAPKASVMNPLGTILYGGKSTVPEDKRLKLEIFYTKPN</sequence>
<dbReference type="EMBL" id="VJZN01000011">
    <property type="protein sequence ID" value="TRX06609.1"/>
    <property type="molecule type" value="Genomic_DNA"/>
</dbReference>
<reference evidence="1 2" key="1">
    <citation type="submission" date="2019-07" db="EMBL/GenBank/DDBJ databases">
        <title>Novel species of Flavobacterium.</title>
        <authorList>
            <person name="Liu Q."/>
            <person name="Xin Y.-H."/>
        </authorList>
    </citation>
    <scope>NUCLEOTIDE SEQUENCE [LARGE SCALE GENOMIC DNA]</scope>
    <source>
        <strain evidence="1 2">GSP39</strain>
    </source>
</reference>